<dbReference type="AlphaFoldDB" id="Q10YX4"/>
<proteinExistence type="predicted"/>
<protein>
    <submittedName>
        <fullName evidence="1">Uncharacterized protein</fullName>
    </submittedName>
</protein>
<accession>Q10YX4</accession>
<dbReference type="EMBL" id="CP000393">
    <property type="protein sequence ID" value="ABG52550.1"/>
    <property type="molecule type" value="Genomic_DNA"/>
</dbReference>
<gene>
    <name evidence="1" type="ordered locus">Tery_3458</name>
</gene>
<evidence type="ECO:0000313" key="1">
    <source>
        <dbReference type="EMBL" id="ABG52550.1"/>
    </source>
</evidence>
<sequence length="82" mass="9057">METRNYSDNTTPSWEGVVVEANNSGGSRFLLQGQNNLSEQGYIWTTNSQGVITRGSGWKSGDALLQWEEEFDIDLNGDSIIA</sequence>
<reference evidence="1" key="1">
    <citation type="submission" date="2006-06" db="EMBL/GenBank/DDBJ databases">
        <title>Complete sequence of Trichodesmium erythraeum IMS101.</title>
        <authorList>
            <consortium name="US DOE Joint Genome Institute"/>
            <person name="Copeland A."/>
            <person name="Lucas S."/>
            <person name="Lapidus A."/>
            <person name="Barry K."/>
            <person name="Detter J.C."/>
            <person name="Glavina del Rio T."/>
            <person name="Hammon N."/>
            <person name="Israni S."/>
            <person name="Dalin E."/>
            <person name="Tice H."/>
            <person name="Pitluck S."/>
            <person name="Kiss H."/>
            <person name="Munk A.C."/>
            <person name="Brettin T."/>
            <person name="Bruce D."/>
            <person name="Han C."/>
            <person name="Tapia R."/>
            <person name="Gilna P."/>
            <person name="Schmutz J."/>
            <person name="Larimer F."/>
            <person name="Land M."/>
            <person name="Hauser L."/>
            <person name="Kyrpides N."/>
            <person name="Kim E."/>
            <person name="Richardson P."/>
        </authorList>
    </citation>
    <scope>NUCLEOTIDE SEQUENCE [LARGE SCALE GENOMIC DNA]</scope>
    <source>
        <strain evidence="1">IMS101</strain>
    </source>
</reference>
<dbReference type="RefSeq" id="WP_011612893.1">
    <property type="nucleotide sequence ID" value="NC_008312.1"/>
</dbReference>
<name>Q10YX4_TRIEI</name>
<dbReference type="KEGG" id="ter:Tery_3458"/>
<dbReference type="HOGENOM" id="CLU_2557304_0_0_3"/>
<dbReference type="STRING" id="203124.Tery_3458"/>
<organism evidence="1">
    <name type="scientific">Trichodesmium erythraeum (strain IMS101)</name>
    <dbReference type="NCBI Taxonomy" id="203124"/>
    <lineage>
        <taxon>Bacteria</taxon>
        <taxon>Bacillati</taxon>
        <taxon>Cyanobacteriota</taxon>
        <taxon>Cyanophyceae</taxon>
        <taxon>Oscillatoriophycideae</taxon>
        <taxon>Oscillatoriales</taxon>
        <taxon>Microcoleaceae</taxon>
        <taxon>Trichodesmium</taxon>
    </lineage>
</organism>